<dbReference type="EMBL" id="FNNG01000008">
    <property type="protein sequence ID" value="SDX23764.1"/>
    <property type="molecule type" value="Genomic_DNA"/>
</dbReference>
<dbReference type="InterPro" id="IPR050707">
    <property type="entry name" value="HTH_MetabolicPath_Reg"/>
</dbReference>
<dbReference type="Gene3D" id="1.10.10.10">
    <property type="entry name" value="Winged helix-like DNA-binding domain superfamily/Winged helix DNA-binding domain"/>
    <property type="match status" value="1"/>
</dbReference>
<keyword evidence="7" id="KW-1185">Reference proteome</keyword>
<evidence type="ECO:0000256" key="3">
    <source>
        <dbReference type="ARBA" id="ARBA00023163"/>
    </source>
</evidence>
<keyword evidence="1" id="KW-0805">Transcription regulation</keyword>
<evidence type="ECO:0000313" key="7">
    <source>
        <dbReference type="Proteomes" id="UP000198828"/>
    </source>
</evidence>
<dbReference type="InterPro" id="IPR036388">
    <property type="entry name" value="WH-like_DNA-bd_sf"/>
</dbReference>
<evidence type="ECO:0000313" key="6">
    <source>
        <dbReference type="EMBL" id="SDX23764.1"/>
    </source>
</evidence>
<evidence type="ECO:0000256" key="2">
    <source>
        <dbReference type="ARBA" id="ARBA00023125"/>
    </source>
</evidence>
<dbReference type="PROSITE" id="PS51078">
    <property type="entry name" value="ICLR_ED"/>
    <property type="match status" value="1"/>
</dbReference>
<protein>
    <submittedName>
        <fullName evidence="6">Transcriptional regulator, IclR family</fullName>
    </submittedName>
</protein>
<dbReference type="PANTHER" id="PTHR30136:SF7">
    <property type="entry name" value="HTH-TYPE TRANSCRIPTIONAL REGULATOR KDGR-RELATED"/>
    <property type="match status" value="1"/>
</dbReference>
<dbReference type="SMART" id="SM00346">
    <property type="entry name" value="HTH_ICLR"/>
    <property type="match status" value="1"/>
</dbReference>
<dbReference type="InterPro" id="IPR014757">
    <property type="entry name" value="Tscrpt_reg_IclR_C"/>
</dbReference>
<evidence type="ECO:0000256" key="1">
    <source>
        <dbReference type="ARBA" id="ARBA00023015"/>
    </source>
</evidence>
<name>A0A1H3A3H0_9FIRM</name>
<keyword evidence="2" id="KW-0238">DNA-binding</keyword>
<dbReference type="GO" id="GO:0045892">
    <property type="term" value="P:negative regulation of DNA-templated transcription"/>
    <property type="evidence" value="ECO:0007669"/>
    <property type="project" value="TreeGrafter"/>
</dbReference>
<reference evidence="6 7" key="1">
    <citation type="submission" date="2016-10" db="EMBL/GenBank/DDBJ databases">
        <authorList>
            <person name="de Groot N.N."/>
        </authorList>
    </citation>
    <scope>NUCLEOTIDE SEQUENCE [LARGE SCALE GENOMIC DNA]</scope>
    <source>
        <strain evidence="6 7">DSM 23310</strain>
    </source>
</reference>
<evidence type="ECO:0000259" key="4">
    <source>
        <dbReference type="PROSITE" id="PS51077"/>
    </source>
</evidence>
<dbReference type="Proteomes" id="UP000198828">
    <property type="component" value="Unassembled WGS sequence"/>
</dbReference>
<dbReference type="InterPro" id="IPR036390">
    <property type="entry name" value="WH_DNA-bd_sf"/>
</dbReference>
<dbReference type="AlphaFoldDB" id="A0A1H3A3H0"/>
<dbReference type="Pfam" id="PF09339">
    <property type="entry name" value="HTH_IclR"/>
    <property type="match status" value="1"/>
</dbReference>
<dbReference type="PANTHER" id="PTHR30136">
    <property type="entry name" value="HELIX-TURN-HELIX TRANSCRIPTIONAL REGULATOR, ICLR FAMILY"/>
    <property type="match status" value="1"/>
</dbReference>
<dbReference type="SUPFAM" id="SSF46785">
    <property type="entry name" value="Winged helix' DNA-binding domain"/>
    <property type="match status" value="1"/>
</dbReference>
<dbReference type="InterPro" id="IPR029016">
    <property type="entry name" value="GAF-like_dom_sf"/>
</dbReference>
<dbReference type="SUPFAM" id="SSF55781">
    <property type="entry name" value="GAF domain-like"/>
    <property type="match status" value="1"/>
</dbReference>
<dbReference type="PROSITE" id="PS51077">
    <property type="entry name" value="HTH_ICLR"/>
    <property type="match status" value="1"/>
</dbReference>
<organism evidence="6 7">
    <name type="scientific">Tepidimicrobium xylanilyticum</name>
    <dbReference type="NCBI Taxonomy" id="1123352"/>
    <lineage>
        <taxon>Bacteria</taxon>
        <taxon>Bacillati</taxon>
        <taxon>Bacillota</taxon>
        <taxon>Tissierellia</taxon>
        <taxon>Tissierellales</taxon>
        <taxon>Tepidimicrobiaceae</taxon>
        <taxon>Tepidimicrobium</taxon>
    </lineage>
</organism>
<keyword evidence="3" id="KW-0804">Transcription</keyword>
<sequence>MERNRSTKEKKTIASVIKAIEVIEFIAGSENEVGVTEISNGLNYGVSATYHLLNTLKECNIVIQNEITKKYSLSLKLWQIGMLAYGQNHISVVLKPYLEKLKALTGETANLTVMDNKQIVYIAQAESNRLVKMFTTIGATAPLHCTAGGKVLLAFKPKDIRNSILDEIELIKYTENTIVNKEEFLKELEEVRKQGFAFDNQEREIGVSCIGAPIFDLNDHAIACITISGPTARFTDENKRKWVNIVLQIAEEATNHLKTIN</sequence>
<dbReference type="OrthoDB" id="9791752at2"/>
<gene>
    <name evidence="6" type="ORF">SAMN05660923_01964</name>
</gene>
<dbReference type="Gene3D" id="3.30.450.40">
    <property type="match status" value="1"/>
</dbReference>
<dbReference type="RefSeq" id="WP_159428670.1">
    <property type="nucleotide sequence ID" value="NZ_BSYN01000003.1"/>
</dbReference>
<dbReference type="GO" id="GO:0003677">
    <property type="term" value="F:DNA binding"/>
    <property type="evidence" value="ECO:0007669"/>
    <property type="project" value="UniProtKB-KW"/>
</dbReference>
<evidence type="ECO:0000259" key="5">
    <source>
        <dbReference type="PROSITE" id="PS51078"/>
    </source>
</evidence>
<feature type="domain" description="HTH iclR-type" evidence="4">
    <location>
        <begin position="13"/>
        <end position="75"/>
    </location>
</feature>
<accession>A0A1H3A3H0</accession>
<feature type="domain" description="IclR-ED" evidence="5">
    <location>
        <begin position="76"/>
        <end position="259"/>
    </location>
</feature>
<proteinExistence type="predicted"/>
<dbReference type="InterPro" id="IPR005471">
    <property type="entry name" value="Tscrpt_reg_IclR_N"/>
</dbReference>
<dbReference type="Pfam" id="PF01614">
    <property type="entry name" value="IclR_C"/>
    <property type="match status" value="1"/>
</dbReference>
<dbReference type="GO" id="GO:0003700">
    <property type="term" value="F:DNA-binding transcription factor activity"/>
    <property type="evidence" value="ECO:0007669"/>
    <property type="project" value="TreeGrafter"/>
</dbReference>